<dbReference type="KEGG" id="rpf:Rpic12D_4889"/>
<sequence>MPVNSICTGGRRQRQGVRCLNMPGRSGLYGQRGQMSDELDAGGPLDAPETLPAGSTNSTEWRNFRGAPIARQTEVDREQ</sequence>
<reference evidence="2" key="1">
    <citation type="submission" date="2009-06" db="EMBL/GenBank/DDBJ databases">
        <title>Complete sequence plasmid 1 of Ralstonia pickettii 12D.</title>
        <authorList>
            <consortium name="US DOE Joint Genome Institute"/>
            <person name="Lucas S."/>
            <person name="Copeland A."/>
            <person name="Lapidus A."/>
            <person name="Glavina del Rio T."/>
            <person name="Dalin E."/>
            <person name="Tice H."/>
            <person name="Bruce D."/>
            <person name="Goodwin L."/>
            <person name="Pitluck S."/>
            <person name="Sims D."/>
            <person name="Meincke L."/>
            <person name="Brettin T."/>
            <person name="Detter J.C."/>
            <person name="Han C."/>
            <person name="Larimer F."/>
            <person name="Land M."/>
            <person name="Hauser L."/>
            <person name="Kyrpides N."/>
            <person name="Ovchinnikova G."/>
            <person name="Marsh T."/>
            <person name="Richardson P."/>
        </authorList>
    </citation>
    <scope>NUCLEOTIDE SEQUENCE [LARGE SCALE GENOMIC DNA]</scope>
    <source>
        <plasmid evidence="2">12D</plasmid>
        <plasmid evidence="2">pRp12D01</plasmid>
    </source>
</reference>
<gene>
    <name evidence="2" type="ordered locus">Rpic12D_4889</name>
</gene>
<dbReference type="EMBL" id="CP001646">
    <property type="protein sequence ID" value="ACS66123.1"/>
    <property type="molecule type" value="Genomic_DNA"/>
</dbReference>
<name>C6BPJ9_RALP1</name>
<evidence type="ECO:0000256" key="1">
    <source>
        <dbReference type="SAM" id="MobiDB-lite"/>
    </source>
</evidence>
<organism evidence="2">
    <name type="scientific">Ralstonia pickettii (strain 12D)</name>
    <dbReference type="NCBI Taxonomy" id="428406"/>
    <lineage>
        <taxon>Bacteria</taxon>
        <taxon>Pseudomonadati</taxon>
        <taxon>Pseudomonadota</taxon>
        <taxon>Betaproteobacteria</taxon>
        <taxon>Burkholderiales</taxon>
        <taxon>Burkholderiaceae</taxon>
        <taxon>Ralstonia</taxon>
    </lineage>
</organism>
<feature type="region of interest" description="Disordered" evidence="1">
    <location>
        <begin position="18"/>
        <end position="79"/>
    </location>
</feature>
<dbReference type="AlphaFoldDB" id="C6BPJ9"/>
<evidence type="ECO:0000313" key="2">
    <source>
        <dbReference type="EMBL" id="ACS66123.1"/>
    </source>
</evidence>
<geneLocation type="plasmid" evidence="2">
    <name>pRp12D01</name>
</geneLocation>
<keyword evidence="2" id="KW-0614">Plasmid</keyword>
<protein>
    <submittedName>
        <fullName evidence="2">Uncharacterized protein</fullName>
    </submittedName>
</protein>
<proteinExistence type="predicted"/>
<accession>C6BPJ9</accession>
<dbReference type="HOGENOM" id="CLU_2603486_0_0_4"/>